<keyword evidence="1" id="KW-0732">Signal</keyword>
<dbReference type="AlphaFoldDB" id="A0A1I2HBC8"/>
<evidence type="ECO:0000256" key="1">
    <source>
        <dbReference type="SAM" id="SignalP"/>
    </source>
</evidence>
<accession>A0A1I2HBC8</accession>
<dbReference type="PROSITE" id="PS51257">
    <property type="entry name" value="PROKAR_LIPOPROTEIN"/>
    <property type="match status" value="1"/>
</dbReference>
<gene>
    <name evidence="2" type="ORF">SAMN05216167_14012</name>
</gene>
<feature type="signal peptide" evidence="1">
    <location>
        <begin position="1"/>
        <end position="20"/>
    </location>
</feature>
<evidence type="ECO:0000313" key="2">
    <source>
        <dbReference type="EMBL" id="SFF26868.1"/>
    </source>
</evidence>
<organism evidence="2 3">
    <name type="scientific">Spirosoma endophyticum</name>
    <dbReference type="NCBI Taxonomy" id="662367"/>
    <lineage>
        <taxon>Bacteria</taxon>
        <taxon>Pseudomonadati</taxon>
        <taxon>Bacteroidota</taxon>
        <taxon>Cytophagia</taxon>
        <taxon>Cytophagales</taxon>
        <taxon>Cytophagaceae</taxon>
        <taxon>Spirosoma</taxon>
    </lineage>
</organism>
<feature type="chain" id="PRO_5011458513" evidence="1">
    <location>
        <begin position="21"/>
        <end position="169"/>
    </location>
</feature>
<dbReference type="Proteomes" id="UP000198598">
    <property type="component" value="Unassembled WGS sequence"/>
</dbReference>
<dbReference type="OrthoDB" id="1493983at2"/>
<dbReference type="RefSeq" id="WP_093834851.1">
    <property type="nucleotide sequence ID" value="NZ_FOLQ01000040.1"/>
</dbReference>
<reference evidence="2 3" key="1">
    <citation type="submission" date="2016-10" db="EMBL/GenBank/DDBJ databases">
        <authorList>
            <person name="de Groot N.N."/>
        </authorList>
    </citation>
    <scope>NUCLEOTIDE SEQUENCE [LARGE SCALE GENOMIC DNA]</scope>
    <source>
        <strain evidence="2 3">DSM 26130</strain>
    </source>
</reference>
<protein>
    <submittedName>
        <fullName evidence="2">Uncharacterized protein</fullName>
    </submittedName>
</protein>
<evidence type="ECO:0000313" key="3">
    <source>
        <dbReference type="Proteomes" id="UP000198598"/>
    </source>
</evidence>
<proteinExistence type="predicted"/>
<dbReference type="EMBL" id="FOLQ01000040">
    <property type="protein sequence ID" value="SFF26868.1"/>
    <property type="molecule type" value="Genomic_DNA"/>
</dbReference>
<keyword evidence="3" id="KW-1185">Reference proteome</keyword>
<name>A0A1I2HBC8_9BACT</name>
<sequence length="169" mass="18886">MRLICTLLLISLFACNGNQAILPDANSTLIDVQTQSSWQATPLDNEYVIQFPSNYKGGIGPSIEGPEFSLQKEDQRAYFLGSSFFTASAPPLATPRPDSLTYPSWVLNRLVTFRRSGHTQGFFYYSAQPKTQGQLYLLRNGKFALSMSVQYDADLQQEVLGILQTIHPK</sequence>